<organism evidence="1 2">
    <name type="scientific">Segatella salivae</name>
    <dbReference type="NCBI Taxonomy" id="228604"/>
    <lineage>
        <taxon>Bacteria</taxon>
        <taxon>Pseudomonadati</taxon>
        <taxon>Bacteroidota</taxon>
        <taxon>Bacteroidia</taxon>
        <taxon>Bacteroidales</taxon>
        <taxon>Prevotellaceae</taxon>
        <taxon>Segatella</taxon>
    </lineage>
</organism>
<dbReference type="Proteomes" id="UP001196873">
    <property type="component" value="Unassembled WGS sequence"/>
</dbReference>
<protein>
    <submittedName>
        <fullName evidence="1">WYL domain-containing transcriptional regulator</fullName>
    </submittedName>
</protein>
<reference evidence="1" key="1">
    <citation type="submission" date="2021-07" db="EMBL/GenBank/DDBJ databases">
        <title>Genomic diversity and antimicrobial resistance of Prevotella spp. isolated from chronic lung disease airways.</title>
        <authorList>
            <person name="Webb K.A."/>
            <person name="Olagoke O.S."/>
            <person name="Baird T."/>
            <person name="Neill J."/>
            <person name="Pham A."/>
            <person name="Wells T.J."/>
            <person name="Ramsay K.A."/>
            <person name="Bell S.C."/>
            <person name="Sarovich D.S."/>
            <person name="Price E.P."/>
        </authorList>
    </citation>
    <scope>NUCLEOTIDE SEQUENCE</scope>
    <source>
        <strain evidence="1">SCHI0047.S.3</strain>
    </source>
</reference>
<dbReference type="RefSeq" id="WP_219426578.1">
    <property type="nucleotide sequence ID" value="NZ_CAUVMP010000030.1"/>
</dbReference>
<name>A0AAW4NPR5_9BACT</name>
<dbReference type="PROSITE" id="PS52050">
    <property type="entry name" value="WYL"/>
    <property type="match status" value="1"/>
</dbReference>
<dbReference type="AlphaFoldDB" id="A0AAW4NPR5"/>
<evidence type="ECO:0000313" key="1">
    <source>
        <dbReference type="EMBL" id="MBW4866801.1"/>
    </source>
</evidence>
<proteinExistence type="predicted"/>
<comment type="caution">
    <text evidence="1">The sequence shown here is derived from an EMBL/GenBank/DDBJ whole genome shotgun (WGS) entry which is preliminary data.</text>
</comment>
<gene>
    <name evidence="1" type="ORF">KZY68_12495</name>
</gene>
<accession>A0AAW4NPR5</accession>
<evidence type="ECO:0000313" key="2">
    <source>
        <dbReference type="Proteomes" id="UP001196873"/>
    </source>
</evidence>
<dbReference type="EMBL" id="JAHXRF010000022">
    <property type="protein sequence ID" value="MBW4866801.1"/>
    <property type="molecule type" value="Genomic_DNA"/>
</dbReference>
<sequence>MKKLGNELTLILLMTDGTDYTANDLCEHLQCTRRNLYYYLQFLRDYGFNVVRNGNYYRLDPHSPFFRRITTAVNFTKAEAALLHQLASGADTKSPTIASIKNKLERTYDLRLVTDSRYKKKLMQNLSDLTTAINSKHIVCLHHYSSPHSHSFSDRVVEPFLFLNDHQDVRCYELASGTNKTFKLARIGKVEIYDAPWIHSDKHKSVFTDMFGFSGEQRYTIRLRMGQLSYNLMLEEYPISSAFFTPEDDYHWILETDVMSYLGIGRFILGLYDDIDVLGDEGLKAYIAQKRAL</sequence>